<dbReference type="PANTHER" id="PTHR35204:SF1">
    <property type="entry name" value="ENTEROTOXIN"/>
    <property type="match status" value="1"/>
</dbReference>
<feature type="chain" id="PRO_5012804686" evidence="2">
    <location>
        <begin position="18"/>
        <end position="552"/>
    </location>
</feature>
<name>A0A225A863_TALAT</name>
<keyword evidence="4" id="KW-1185">Reference proteome</keyword>
<dbReference type="PANTHER" id="PTHR35204">
    <property type="entry name" value="YALI0A21131P"/>
    <property type="match status" value="1"/>
</dbReference>
<evidence type="ECO:0000313" key="3">
    <source>
        <dbReference type="EMBL" id="OKL56911.1"/>
    </source>
</evidence>
<evidence type="ECO:0000256" key="2">
    <source>
        <dbReference type="SAM" id="SignalP"/>
    </source>
</evidence>
<keyword evidence="2" id="KW-0732">Signal</keyword>
<evidence type="ECO:0000313" key="4">
    <source>
        <dbReference type="Proteomes" id="UP000214365"/>
    </source>
</evidence>
<dbReference type="Proteomes" id="UP000214365">
    <property type="component" value="Unassembled WGS sequence"/>
</dbReference>
<protein>
    <submittedName>
        <fullName evidence="3">Uncharacterized protein</fullName>
    </submittedName>
</protein>
<dbReference type="STRING" id="1441469.A0A225A863"/>
<feature type="compositionally biased region" description="Basic and acidic residues" evidence="1">
    <location>
        <begin position="542"/>
        <end position="552"/>
    </location>
</feature>
<dbReference type="InterPro" id="IPR038921">
    <property type="entry name" value="YOR389W-like"/>
</dbReference>
<dbReference type="OrthoDB" id="10261782at2759"/>
<gene>
    <name evidence="3" type="ORF">UA08_07746</name>
</gene>
<dbReference type="AlphaFoldDB" id="A0A225A863"/>
<dbReference type="GeneID" id="31007502"/>
<feature type="region of interest" description="Disordered" evidence="1">
    <location>
        <begin position="518"/>
        <end position="552"/>
    </location>
</feature>
<reference evidence="3 4" key="1">
    <citation type="submission" date="2015-06" db="EMBL/GenBank/DDBJ databases">
        <title>Talaromyces atroroseus IBT 11181 draft genome.</title>
        <authorList>
            <person name="Rasmussen K.B."/>
            <person name="Rasmussen S."/>
            <person name="Petersen B."/>
            <person name="Sicheritz-Ponten T."/>
            <person name="Mortensen U.H."/>
            <person name="Thrane U."/>
        </authorList>
    </citation>
    <scope>NUCLEOTIDE SEQUENCE [LARGE SCALE GENOMIC DNA]</scope>
    <source>
        <strain evidence="3 4">IBT 11181</strain>
    </source>
</reference>
<evidence type="ECO:0000256" key="1">
    <source>
        <dbReference type="SAM" id="MobiDB-lite"/>
    </source>
</evidence>
<feature type="signal peptide" evidence="2">
    <location>
        <begin position="1"/>
        <end position="17"/>
    </location>
</feature>
<feature type="compositionally biased region" description="Pro residues" evidence="1">
    <location>
        <begin position="115"/>
        <end position="128"/>
    </location>
</feature>
<comment type="caution">
    <text evidence="3">The sequence shown here is derived from an EMBL/GenBank/DDBJ whole genome shotgun (WGS) entry which is preliminary data.</text>
</comment>
<sequence length="552" mass="61924">MKPVAGVFATLSLLASATPIESSSASNSNSITSHVRNANYIFNSLHSSMRQWGSAWHHNGMSFYLASVPSGTQFYHGTQSADRVNGTEWLAFEPEHALNFARPRHGRGPGKGPGGGPPPGGPPPPPPFAMRKEKMNKGKQEVLLPGDKADNEGQREEEEEEWGYLHTYVANKDLRLLYIDGLSAGKTDMGTTDSGDRIFLQDRNLTLSDNDQRTHQAGPGGEYARARIGCEIARNDWNDRIDGVLRAEAGFEIILCDFARDLDVVRINAVKKDDDETFPAGFGNSGYFYRSIAARFDGIGGERVKINYDNFITAFTYEELDLFNGGKNQMPRLNHFSTEELQPIRDDLTRFVMEHETTEESSFNWQSIVDMIVTKYSNLLMFFASDEMESLQSLQANITTIFLAFIDGRRRDALAETERCATQFIANPNNNRLSPRQNVHKGKSLAGQVVYDVSYSICSTLRSVLDDTDFMVATSRITNLIEYLAWTTWKECKTKCAYNQACFIPIWPFGTVQDRLDPQCKEGEDDSRGGERYWRGGFGGGKPREDGWHEEL</sequence>
<organism evidence="3 4">
    <name type="scientific">Talaromyces atroroseus</name>
    <dbReference type="NCBI Taxonomy" id="1441469"/>
    <lineage>
        <taxon>Eukaryota</taxon>
        <taxon>Fungi</taxon>
        <taxon>Dikarya</taxon>
        <taxon>Ascomycota</taxon>
        <taxon>Pezizomycotina</taxon>
        <taxon>Eurotiomycetes</taxon>
        <taxon>Eurotiomycetidae</taxon>
        <taxon>Eurotiales</taxon>
        <taxon>Trichocomaceae</taxon>
        <taxon>Talaromyces</taxon>
        <taxon>Talaromyces sect. Trachyspermi</taxon>
    </lineage>
</organism>
<dbReference type="EMBL" id="LFMY01000013">
    <property type="protein sequence ID" value="OKL56911.1"/>
    <property type="molecule type" value="Genomic_DNA"/>
</dbReference>
<feature type="compositionally biased region" description="Basic and acidic residues" evidence="1">
    <location>
        <begin position="518"/>
        <end position="534"/>
    </location>
</feature>
<feature type="region of interest" description="Disordered" evidence="1">
    <location>
        <begin position="139"/>
        <end position="158"/>
    </location>
</feature>
<feature type="region of interest" description="Disordered" evidence="1">
    <location>
        <begin position="100"/>
        <end position="132"/>
    </location>
</feature>
<dbReference type="RefSeq" id="XP_020117032.1">
    <property type="nucleotide sequence ID" value="XM_020262968.1"/>
</dbReference>
<proteinExistence type="predicted"/>
<accession>A0A225A863</accession>